<evidence type="ECO:0000313" key="6">
    <source>
        <dbReference type="EMBL" id="KAE9184939.1"/>
    </source>
</evidence>
<reference evidence="6 7" key="1">
    <citation type="submission" date="2018-08" db="EMBL/GenBank/DDBJ databases">
        <title>Genomic investigation of the strawberry pathogen Phytophthora fragariae indicates pathogenicity is determined by transcriptional variation in three key races.</title>
        <authorList>
            <person name="Adams T.M."/>
            <person name="Armitage A.D."/>
            <person name="Sobczyk M.K."/>
            <person name="Bates H.J."/>
            <person name="Dunwell J.M."/>
            <person name="Nellist C.F."/>
            <person name="Harrison R.J."/>
        </authorList>
    </citation>
    <scope>NUCLEOTIDE SEQUENCE [LARGE SCALE GENOMIC DNA]</scope>
    <source>
        <strain evidence="6 7">NOV-27</strain>
    </source>
</reference>
<accession>A0A6A3WLZ8</accession>
<comment type="caution">
    <text evidence="6">The sequence shown here is derived from an EMBL/GenBank/DDBJ whole genome shotgun (WGS) entry which is preliminary data.</text>
</comment>
<evidence type="ECO:0000256" key="5">
    <source>
        <dbReference type="ARBA" id="ARBA00023136"/>
    </source>
</evidence>
<sequence length="180" mass="17573">MFLRKMRTEEEDTSVDSQLARGAIADSAAGSAKGAATGAVAGVGVWGLVGPAVHMLGFMSSGIASGSAAASMMSTAALANAGSVASGSTVAVLQSVGALGIATPTGIGIAAVGAVVGAAAPLTTWYFSRSAAQASTTTTPSPFVIKAILGRGKNPILPKMLPKTSLPAVSFPAVPRDGED</sequence>
<dbReference type="PANTHER" id="PTHR16932">
    <property type="entry name" value="INTERFERON ALPHA-INDUCIBLE PROTEIN 27"/>
    <property type="match status" value="1"/>
</dbReference>
<evidence type="ECO:0000313" key="7">
    <source>
        <dbReference type="Proteomes" id="UP000433483"/>
    </source>
</evidence>
<gene>
    <name evidence="6" type="ORF">PF005_g21467</name>
</gene>
<dbReference type="AlphaFoldDB" id="A0A6A3WLZ8"/>
<evidence type="ECO:0000256" key="1">
    <source>
        <dbReference type="ARBA" id="ARBA00004141"/>
    </source>
</evidence>
<comment type="similarity">
    <text evidence="2">Belongs to the IFI6/IFI27 family.</text>
</comment>
<organism evidence="6 7">
    <name type="scientific">Phytophthora fragariae</name>
    <dbReference type="NCBI Taxonomy" id="53985"/>
    <lineage>
        <taxon>Eukaryota</taxon>
        <taxon>Sar</taxon>
        <taxon>Stramenopiles</taxon>
        <taxon>Oomycota</taxon>
        <taxon>Peronosporomycetes</taxon>
        <taxon>Peronosporales</taxon>
        <taxon>Peronosporaceae</taxon>
        <taxon>Phytophthora</taxon>
    </lineage>
</organism>
<keyword evidence="5" id="KW-0472">Membrane</keyword>
<keyword evidence="3" id="KW-0812">Transmembrane</keyword>
<keyword evidence="7" id="KW-1185">Reference proteome</keyword>
<dbReference type="InterPro" id="IPR009311">
    <property type="entry name" value="IFI6/IFI27-like"/>
</dbReference>
<dbReference type="OrthoDB" id="10585520at2759"/>
<name>A0A6A3WLZ8_9STRA</name>
<comment type="subcellular location">
    <subcellularLocation>
        <location evidence="1">Membrane</location>
        <topology evidence="1">Multi-pass membrane protein</topology>
    </subcellularLocation>
</comment>
<evidence type="ECO:0000256" key="4">
    <source>
        <dbReference type="ARBA" id="ARBA00022989"/>
    </source>
</evidence>
<evidence type="ECO:0000256" key="2">
    <source>
        <dbReference type="ARBA" id="ARBA00007262"/>
    </source>
</evidence>
<protein>
    <submittedName>
        <fullName evidence="6">Uncharacterized protein</fullName>
    </submittedName>
</protein>
<dbReference type="PANTHER" id="PTHR16932:SF18">
    <property type="entry name" value="INTERFERON, ALPHA-INDUCIBLE PROTEIN 27-LIKE 2"/>
    <property type="match status" value="1"/>
</dbReference>
<proteinExistence type="inferred from homology"/>
<dbReference type="Gene3D" id="6.10.110.10">
    <property type="match status" value="1"/>
</dbReference>
<keyword evidence="4" id="KW-1133">Transmembrane helix</keyword>
<dbReference type="Proteomes" id="UP000433483">
    <property type="component" value="Unassembled WGS sequence"/>
</dbReference>
<dbReference type="GO" id="GO:0016020">
    <property type="term" value="C:membrane"/>
    <property type="evidence" value="ECO:0007669"/>
    <property type="project" value="UniProtKB-SubCell"/>
</dbReference>
<dbReference type="Pfam" id="PF06140">
    <property type="entry name" value="Ifi-6-16"/>
    <property type="match status" value="1"/>
</dbReference>
<evidence type="ECO:0000256" key="3">
    <source>
        <dbReference type="ARBA" id="ARBA00022692"/>
    </source>
</evidence>
<dbReference type="EMBL" id="QXGB01001832">
    <property type="protein sequence ID" value="KAE9184939.1"/>
    <property type="molecule type" value="Genomic_DNA"/>
</dbReference>
<dbReference type="InterPro" id="IPR038213">
    <property type="entry name" value="IFI6/IFI27-like_sf"/>
</dbReference>